<reference evidence="2" key="1">
    <citation type="submission" date="2018-04" db="EMBL/GenBank/DDBJ databases">
        <title>WGS assembly of Panicum hallii.</title>
        <authorList>
            <person name="Lovell J."/>
            <person name="Jenkins J."/>
            <person name="Lowry D."/>
            <person name="Mamidi S."/>
            <person name="Sreedasyam A."/>
            <person name="Weng X."/>
            <person name="Barry K."/>
            <person name="Bonette J."/>
            <person name="Campitelli B."/>
            <person name="Daum C."/>
            <person name="Gordon S."/>
            <person name="Gould B."/>
            <person name="Lipzen A."/>
            <person name="Macqueen A."/>
            <person name="Palacio-Mejia J."/>
            <person name="Plott C."/>
            <person name="Shakirov E."/>
            <person name="Shu S."/>
            <person name="Yoshinaga Y."/>
            <person name="Zane M."/>
            <person name="Rokhsar D."/>
            <person name="Grimwood J."/>
            <person name="Schmutz J."/>
            <person name="Juenger T."/>
        </authorList>
    </citation>
    <scope>NUCLEOTIDE SEQUENCE [LARGE SCALE GENOMIC DNA]</scope>
    <source>
        <strain evidence="2">FIL2</strain>
    </source>
</reference>
<feature type="compositionally biased region" description="Pro residues" evidence="1">
    <location>
        <begin position="1"/>
        <end position="12"/>
    </location>
</feature>
<proteinExistence type="predicted"/>
<evidence type="ECO:0000313" key="2">
    <source>
        <dbReference type="EMBL" id="PVH35517.1"/>
    </source>
</evidence>
<protein>
    <submittedName>
        <fullName evidence="2">Uncharacterized protein</fullName>
    </submittedName>
</protein>
<sequence length="178" mass="18797">MPRTPVPTPPSPCSASVPLLSQTPRPVDTHPASIPSIPPALLQHHGASGLRGCGRRGRTPPARLRQAGSHRRYSLASAHLLSVRTLSSSFSCRLRHGCSGLVGSSHSTGTASRAETVGWGFELPAGTKGAGGEGPEDKGDNDRRARGYFKIIIGNRSLFANIRIAIINHDPNEEATSK</sequence>
<organism evidence="2">
    <name type="scientific">Panicum hallii</name>
    <dbReference type="NCBI Taxonomy" id="206008"/>
    <lineage>
        <taxon>Eukaryota</taxon>
        <taxon>Viridiplantae</taxon>
        <taxon>Streptophyta</taxon>
        <taxon>Embryophyta</taxon>
        <taxon>Tracheophyta</taxon>
        <taxon>Spermatophyta</taxon>
        <taxon>Magnoliopsida</taxon>
        <taxon>Liliopsida</taxon>
        <taxon>Poales</taxon>
        <taxon>Poaceae</taxon>
        <taxon>PACMAD clade</taxon>
        <taxon>Panicoideae</taxon>
        <taxon>Panicodae</taxon>
        <taxon>Paniceae</taxon>
        <taxon>Panicinae</taxon>
        <taxon>Panicum</taxon>
        <taxon>Panicum sect. Panicum</taxon>
    </lineage>
</organism>
<dbReference type="AlphaFoldDB" id="A0A2T8ICZ7"/>
<evidence type="ECO:0000256" key="1">
    <source>
        <dbReference type="SAM" id="MobiDB-lite"/>
    </source>
</evidence>
<accession>A0A2T8ICZ7</accession>
<dbReference type="Proteomes" id="UP000243499">
    <property type="component" value="Chromosome 7"/>
</dbReference>
<feature type="region of interest" description="Disordered" evidence="1">
    <location>
        <begin position="1"/>
        <end position="70"/>
    </location>
</feature>
<name>A0A2T8ICZ7_9POAL</name>
<gene>
    <name evidence="2" type="ORF">PAHAL_7G205200</name>
</gene>
<dbReference type="Gramene" id="PVH35517">
    <property type="protein sequence ID" value="PVH35517"/>
    <property type="gene ID" value="PAHAL_7G205200"/>
</dbReference>
<dbReference type="EMBL" id="CM008052">
    <property type="protein sequence ID" value="PVH35517.1"/>
    <property type="molecule type" value="Genomic_DNA"/>
</dbReference>
<feature type="region of interest" description="Disordered" evidence="1">
    <location>
        <begin position="122"/>
        <end position="142"/>
    </location>
</feature>